<protein>
    <submittedName>
        <fullName evidence="3">Uncharacterized protein</fullName>
    </submittedName>
</protein>
<dbReference type="AlphaFoldDB" id="A0A7M5XDF3"/>
<evidence type="ECO:0000256" key="1">
    <source>
        <dbReference type="SAM" id="Coils"/>
    </source>
</evidence>
<evidence type="ECO:0000313" key="4">
    <source>
        <dbReference type="Proteomes" id="UP000594262"/>
    </source>
</evidence>
<organism evidence="3 4">
    <name type="scientific">Clytia hemisphaerica</name>
    <dbReference type="NCBI Taxonomy" id="252671"/>
    <lineage>
        <taxon>Eukaryota</taxon>
        <taxon>Metazoa</taxon>
        <taxon>Cnidaria</taxon>
        <taxon>Hydrozoa</taxon>
        <taxon>Hydroidolina</taxon>
        <taxon>Leptothecata</taxon>
        <taxon>Obeliida</taxon>
        <taxon>Clytiidae</taxon>
        <taxon>Clytia</taxon>
    </lineage>
</organism>
<reference evidence="3" key="1">
    <citation type="submission" date="2021-01" db="UniProtKB">
        <authorList>
            <consortium name="EnsemblMetazoa"/>
        </authorList>
    </citation>
    <scope>IDENTIFICATION</scope>
</reference>
<proteinExistence type="predicted"/>
<evidence type="ECO:0000256" key="2">
    <source>
        <dbReference type="SAM" id="MobiDB-lite"/>
    </source>
</evidence>
<name>A0A7M5XDF3_9CNID</name>
<dbReference type="GeneID" id="136811192"/>
<feature type="compositionally biased region" description="Basic and acidic residues" evidence="2">
    <location>
        <begin position="85"/>
        <end position="106"/>
    </location>
</feature>
<dbReference type="RefSeq" id="XP_066923908.1">
    <property type="nucleotide sequence ID" value="XM_067067807.1"/>
</dbReference>
<accession>A0A7M5XDF3</accession>
<keyword evidence="1" id="KW-0175">Coiled coil</keyword>
<feature type="region of interest" description="Disordered" evidence="2">
    <location>
        <begin position="73"/>
        <end position="106"/>
    </location>
</feature>
<dbReference type="EnsemblMetazoa" id="CLYHEMT021138.7">
    <property type="protein sequence ID" value="CLYHEMP021138.7"/>
    <property type="gene ID" value="CLYHEMG021138"/>
</dbReference>
<evidence type="ECO:0000313" key="3">
    <source>
        <dbReference type="EnsemblMetazoa" id="CLYHEMP021138.7"/>
    </source>
</evidence>
<keyword evidence="4" id="KW-1185">Reference proteome</keyword>
<sequence>MAVNVTNILSNVSHLKSQLSEKAKNLSTLIEQQYEQLCKLVAQKEQADVELKELNLKKSNLDTEIANKNKVVERRQTEVNSKQNDLNKAEKDYQDAKNDKEKAERAQRDTNIGVGIGAGVLTVFTFGLAAPIAAAAVVGTVIGMDEHVKSKESKRSYHQNEYNSVLAILTNAQKDLQASQQEAAALETSLKAKQQEIKTHQEKISNYLSKMQTLQEEKKLTQIEDVSFNSVYQSIKNLQVTIKDTCTDKYSEYESVEKAFKMVYERLAEYGNGLTDEQLDLLEDQQKTLELELQNYTPAITFDF</sequence>
<feature type="coiled-coil region" evidence="1">
    <location>
        <begin position="169"/>
        <end position="224"/>
    </location>
</feature>
<dbReference type="Proteomes" id="UP000594262">
    <property type="component" value="Unplaced"/>
</dbReference>